<dbReference type="Proteomes" id="UP000256345">
    <property type="component" value="Unassembled WGS sequence"/>
</dbReference>
<feature type="region of interest" description="Disordered" evidence="6">
    <location>
        <begin position="302"/>
        <end position="333"/>
    </location>
</feature>
<feature type="domain" description="EamA" evidence="8">
    <location>
        <begin position="164"/>
        <end position="299"/>
    </location>
</feature>
<dbReference type="PANTHER" id="PTHR32322">
    <property type="entry name" value="INNER MEMBRANE TRANSPORTER"/>
    <property type="match status" value="1"/>
</dbReference>
<keyword evidence="10" id="KW-1185">Reference proteome</keyword>
<reference evidence="9 10" key="1">
    <citation type="submission" date="2018-08" db="EMBL/GenBank/DDBJ databases">
        <title>Genomic Encyclopedia of Archaeal and Bacterial Type Strains, Phase II (KMG-II): from individual species to whole genera.</title>
        <authorList>
            <person name="Goeker M."/>
        </authorList>
    </citation>
    <scope>NUCLEOTIDE SEQUENCE [LARGE SCALE GENOMIC DNA]</scope>
    <source>
        <strain evidence="9 10">DSM 2261</strain>
    </source>
</reference>
<feature type="transmembrane region" description="Helical" evidence="7">
    <location>
        <begin position="254"/>
        <end position="276"/>
    </location>
</feature>
<feature type="transmembrane region" description="Helical" evidence="7">
    <location>
        <begin position="194"/>
        <end position="214"/>
    </location>
</feature>
<evidence type="ECO:0000256" key="7">
    <source>
        <dbReference type="SAM" id="Phobius"/>
    </source>
</evidence>
<evidence type="ECO:0000256" key="1">
    <source>
        <dbReference type="ARBA" id="ARBA00004141"/>
    </source>
</evidence>
<dbReference type="Pfam" id="PF00892">
    <property type="entry name" value="EamA"/>
    <property type="match status" value="2"/>
</dbReference>
<feature type="transmembrane region" description="Helical" evidence="7">
    <location>
        <begin position="79"/>
        <end position="101"/>
    </location>
</feature>
<protein>
    <submittedName>
        <fullName evidence="9">Drug/metabolite transporter (DMT)-like permease</fullName>
    </submittedName>
</protein>
<evidence type="ECO:0000256" key="4">
    <source>
        <dbReference type="ARBA" id="ARBA00022989"/>
    </source>
</evidence>
<evidence type="ECO:0000259" key="8">
    <source>
        <dbReference type="Pfam" id="PF00892"/>
    </source>
</evidence>
<evidence type="ECO:0000256" key="2">
    <source>
        <dbReference type="ARBA" id="ARBA00007362"/>
    </source>
</evidence>
<keyword evidence="5 7" id="KW-0472">Membrane</keyword>
<feature type="transmembrane region" description="Helical" evidence="7">
    <location>
        <begin position="226"/>
        <end position="247"/>
    </location>
</feature>
<feature type="transmembrane region" description="Helical" evidence="7">
    <location>
        <begin position="132"/>
        <end position="150"/>
    </location>
</feature>
<comment type="subcellular location">
    <subcellularLocation>
        <location evidence="1">Membrane</location>
        <topology evidence="1">Multi-pass membrane protein</topology>
    </subcellularLocation>
</comment>
<dbReference type="PANTHER" id="PTHR32322:SF2">
    <property type="entry name" value="EAMA DOMAIN-CONTAINING PROTEIN"/>
    <property type="match status" value="1"/>
</dbReference>
<feature type="transmembrane region" description="Helical" evidence="7">
    <location>
        <begin position="107"/>
        <end position="125"/>
    </location>
</feature>
<evidence type="ECO:0000256" key="3">
    <source>
        <dbReference type="ARBA" id="ARBA00022692"/>
    </source>
</evidence>
<dbReference type="InterPro" id="IPR000620">
    <property type="entry name" value="EamA_dom"/>
</dbReference>
<comment type="similarity">
    <text evidence="2">Belongs to the EamA transporter family.</text>
</comment>
<comment type="caution">
    <text evidence="9">The sequence shown here is derived from an EMBL/GenBank/DDBJ whole genome shotgun (WGS) entry which is preliminary data.</text>
</comment>
<sequence length="333" mass="34687">MLVRPAMPSTPGASRARLLLAYTACFVFWGSTWSVVKVGLEDLPPLRFAGVRMLLAGLVLLPFSGLLRVRPGARTTGMLMGVGVLQIALPYGLLFVAQQWIPSSWSALLFSTYAVWLLLVGRLLLPDQPLSPLKLLSAGLGLAGIVALQYEHLHGVGLTGLVLAGCVLTLVATVSISLANVLVRRSLAHVPTSLSVCVQTLSSSVLLLAASAAFESHLPGHWTPRALLSITYLAVCATALTYQLLFWLLSRVPLAVIGVMPLLDTLVAVLLGVGMLGERVDASLLLGGALILSSAALANLPAAPPTRAPSAPSGPAEAPSDAEPLASAPRQVA</sequence>
<accession>A0ABX9JZR6</accession>
<evidence type="ECO:0000256" key="6">
    <source>
        <dbReference type="SAM" id="MobiDB-lite"/>
    </source>
</evidence>
<keyword evidence="3 7" id="KW-0812">Transmembrane</keyword>
<keyword evidence="4 7" id="KW-1133">Transmembrane helix</keyword>
<evidence type="ECO:0000256" key="5">
    <source>
        <dbReference type="ARBA" id="ARBA00023136"/>
    </source>
</evidence>
<gene>
    <name evidence="9" type="ORF">ATI61_106111</name>
</gene>
<feature type="transmembrane region" description="Helical" evidence="7">
    <location>
        <begin position="50"/>
        <end position="67"/>
    </location>
</feature>
<dbReference type="InterPro" id="IPR037185">
    <property type="entry name" value="EmrE-like"/>
</dbReference>
<organism evidence="9 10">
    <name type="scientific">Archangium gephyra</name>
    <dbReference type="NCBI Taxonomy" id="48"/>
    <lineage>
        <taxon>Bacteria</taxon>
        <taxon>Pseudomonadati</taxon>
        <taxon>Myxococcota</taxon>
        <taxon>Myxococcia</taxon>
        <taxon>Myxococcales</taxon>
        <taxon>Cystobacterineae</taxon>
        <taxon>Archangiaceae</taxon>
        <taxon>Archangium</taxon>
    </lineage>
</organism>
<feature type="transmembrane region" description="Helical" evidence="7">
    <location>
        <begin position="156"/>
        <end position="182"/>
    </location>
</feature>
<dbReference type="InterPro" id="IPR050638">
    <property type="entry name" value="AA-Vitamin_Transporters"/>
</dbReference>
<name>A0ABX9JZR6_9BACT</name>
<evidence type="ECO:0000313" key="10">
    <source>
        <dbReference type="Proteomes" id="UP000256345"/>
    </source>
</evidence>
<dbReference type="SUPFAM" id="SSF103481">
    <property type="entry name" value="Multidrug resistance efflux transporter EmrE"/>
    <property type="match status" value="2"/>
</dbReference>
<proteinExistence type="inferred from homology"/>
<feature type="compositionally biased region" description="Low complexity" evidence="6">
    <location>
        <begin position="308"/>
        <end position="324"/>
    </location>
</feature>
<dbReference type="EMBL" id="QUMU01000006">
    <property type="protein sequence ID" value="REG30642.1"/>
    <property type="molecule type" value="Genomic_DNA"/>
</dbReference>
<feature type="domain" description="EamA" evidence="8">
    <location>
        <begin position="20"/>
        <end position="147"/>
    </location>
</feature>
<evidence type="ECO:0000313" key="9">
    <source>
        <dbReference type="EMBL" id="REG30642.1"/>
    </source>
</evidence>